<evidence type="ECO:0000259" key="9">
    <source>
        <dbReference type="Pfam" id="PF01583"/>
    </source>
</evidence>
<comment type="caution">
    <text evidence="7">Lacks conserved residue(s) required for the propagation of feature annotation.</text>
</comment>
<comment type="caution">
    <text evidence="10">The sequence shown here is derived from an EMBL/GenBank/DDBJ whole genome shotgun (WGS) entry which is preliminary data.</text>
</comment>
<dbReference type="Proteomes" id="UP001254608">
    <property type="component" value="Unassembled WGS sequence"/>
</dbReference>
<keyword evidence="6 7" id="KW-0067">ATP-binding</keyword>
<dbReference type="InterPro" id="IPR059117">
    <property type="entry name" value="APS_kinase_dom"/>
</dbReference>
<keyword evidence="7" id="KW-0597">Phosphoprotein</keyword>
<keyword evidence="11" id="KW-1185">Reference proteome</keyword>
<gene>
    <name evidence="7 10" type="primary">cysC</name>
    <name evidence="10" type="ORF">RM530_06185</name>
</gene>
<dbReference type="PANTHER" id="PTHR42700:SF1">
    <property type="entry name" value="SULFATE ADENYLYLTRANSFERASE"/>
    <property type="match status" value="1"/>
</dbReference>
<comment type="similarity">
    <text evidence="7 8">Belongs to the APS kinase family.</text>
</comment>
<dbReference type="RefSeq" id="WP_311364348.1">
    <property type="nucleotide sequence ID" value="NZ_JAVRIC010000006.1"/>
</dbReference>
<keyword evidence="7 8" id="KW-0418">Kinase</keyword>
<organism evidence="10 11">
    <name type="scientific">Banduia mediterranea</name>
    <dbReference type="NCBI Taxonomy" id="3075609"/>
    <lineage>
        <taxon>Bacteria</taxon>
        <taxon>Pseudomonadati</taxon>
        <taxon>Pseudomonadota</taxon>
        <taxon>Gammaproteobacteria</taxon>
        <taxon>Nevskiales</taxon>
        <taxon>Algiphilaceae</taxon>
        <taxon>Banduia</taxon>
    </lineage>
</organism>
<keyword evidence="5 7" id="KW-0547">Nucleotide-binding</keyword>
<comment type="pathway">
    <text evidence="2 7 8">Sulfur metabolism; hydrogen sulfide biosynthesis; sulfite from sulfate: step 2/3.</text>
</comment>
<proteinExistence type="inferred from homology"/>
<dbReference type="PANTHER" id="PTHR42700">
    <property type="entry name" value="SULFATE ADENYLYLTRANSFERASE"/>
    <property type="match status" value="1"/>
</dbReference>
<dbReference type="InterPro" id="IPR050512">
    <property type="entry name" value="Sulf_AdTrans/APS_kinase"/>
</dbReference>
<reference evidence="10 11" key="1">
    <citation type="submission" date="2023-09" db="EMBL/GenBank/DDBJ databases">
        <authorList>
            <person name="Rey-Velasco X."/>
        </authorList>
    </citation>
    <scope>NUCLEOTIDE SEQUENCE [LARGE SCALE GENOMIC DNA]</scope>
    <source>
        <strain evidence="10 11">W345</strain>
    </source>
</reference>
<evidence type="ECO:0000256" key="2">
    <source>
        <dbReference type="ARBA" id="ARBA00004806"/>
    </source>
</evidence>
<comment type="function">
    <text evidence="7 8">Catalyzes the synthesis of activated sulfate.</text>
</comment>
<feature type="binding site" evidence="7">
    <location>
        <begin position="12"/>
        <end position="19"/>
    </location>
    <ligand>
        <name>ATP</name>
        <dbReference type="ChEBI" id="CHEBI:30616"/>
    </ligand>
</feature>
<evidence type="ECO:0000256" key="6">
    <source>
        <dbReference type="ARBA" id="ARBA00022840"/>
    </source>
</evidence>
<dbReference type="SUPFAM" id="SSF52540">
    <property type="entry name" value="P-loop containing nucleoside triphosphate hydrolases"/>
    <property type="match status" value="1"/>
</dbReference>
<dbReference type="HAMAP" id="MF_00065">
    <property type="entry name" value="Adenylyl_sulf_kinase"/>
    <property type="match status" value="1"/>
</dbReference>
<comment type="catalytic activity">
    <reaction evidence="1 7 8">
        <text>adenosine 5'-phosphosulfate + ATP = 3'-phosphoadenylyl sulfate + ADP + H(+)</text>
        <dbReference type="Rhea" id="RHEA:24152"/>
        <dbReference type="ChEBI" id="CHEBI:15378"/>
        <dbReference type="ChEBI" id="CHEBI:30616"/>
        <dbReference type="ChEBI" id="CHEBI:58243"/>
        <dbReference type="ChEBI" id="CHEBI:58339"/>
        <dbReference type="ChEBI" id="CHEBI:456216"/>
        <dbReference type="EC" id="2.7.1.25"/>
    </reaction>
</comment>
<sequence>MPASGFTLFLTGLPGAGKSTVAAALQKHLERECVRSSTILDGDVVREMLSSGLTFTRADRELNVRRIGYVATEVTRHGGICICAVIAPYRGAREDARERVRRVGHFYEIHMSTPPQVCEARDPKGLYRRARRGEIKGFTGVDDPYEAPLSPQASIDTSRLTVDEAVHCILRLPRLDGLL</sequence>
<feature type="domain" description="APS kinase" evidence="9">
    <location>
        <begin position="5"/>
        <end position="155"/>
    </location>
</feature>
<evidence type="ECO:0000256" key="4">
    <source>
        <dbReference type="ARBA" id="ARBA00022679"/>
    </source>
</evidence>
<evidence type="ECO:0000313" key="10">
    <source>
        <dbReference type="EMBL" id="MDT0496954.1"/>
    </source>
</evidence>
<accession>A0ABU2WGF3</accession>
<dbReference type="Pfam" id="PF01583">
    <property type="entry name" value="APS_kinase"/>
    <property type="match status" value="1"/>
</dbReference>
<dbReference type="EC" id="2.7.1.25" evidence="3 7"/>
<evidence type="ECO:0000256" key="7">
    <source>
        <dbReference type="HAMAP-Rule" id="MF_00065"/>
    </source>
</evidence>
<evidence type="ECO:0000256" key="8">
    <source>
        <dbReference type="RuleBase" id="RU004347"/>
    </source>
</evidence>
<evidence type="ECO:0000313" key="11">
    <source>
        <dbReference type="Proteomes" id="UP001254608"/>
    </source>
</evidence>
<dbReference type="NCBIfam" id="TIGR00455">
    <property type="entry name" value="apsK"/>
    <property type="match status" value="1"/>
</dbReference>
<name>A0ABU2WGF3_9GAMM</name>
<dbReference type="Gene3D" id="3.40.50.300">
    <property type="entry name" value="P-loop containing nucleotide triphosphate hydrolases"/>
    <property type="match status" value="1"/>
</dbReference>
<dbReference type="InterPro" id="IPR027417">
    <property type="entry name" value="P-loop_NTPase"/>
</dbReference>
<dbReference type="InterPro" id="IPR002891">
    <property type="entry name" value="APS"/>
</dbReference>
<dbReference type="GO" id="GO:0004020">
    <property type="term" value="F:adenylylsulfate kinase activity"/>
    <property type="evidence" value="ECO:0007669"/>
    <property type="project" value="UniProtKB-EC"/>
</dbReference>
<keyword evidence="4 7" id="KW-0808">Transferase</keyword>
<dbReference type="CDD" id="cd02027">
    <property type="entry name" value="APSK"/>
    <property type="match status" value="1"/>
</dbReference>
<protein>
    <recommendedName>
        <fullName evidence="3 7">Adenylyl-sulfate kinase</fullName>
        <ecNumber evidence="3 7">2.7.1.25</ecNumber>
    </recommendedName>
    <alternativeName>
        <fullName evidence="7">APS kinase</fullName>
    </alternativeName>
    <alternativeName>
        <fullName evidence="7">ATP adenosine-5'-phosphosulfate 3'-phosphotransferase</fullName>
    </alternativeName>
    <alternativeName>
        <fullName evidence="7">Adenosine-5'-phosphosulfate kinase</fullName>
    </alternativeName>
</protein>
<evidence type="ECO:0000256" key="1">
    <source>
        <dbReference type="ARBA" id="ARBA00001823"/>
    </source>
</evidence>
<dbReference type="NCBIfam" id="NF003013">
    <property type="entry name" value="PRK03846.1"/>
    <property type="match status" value="1"/>
</dbReference>
<evidence type="ECO:0000256" key="5">
    <source>
        <dbReference type="ARBA" id="ARBA00022741"/>
    </source>
</evidence>
<dbReference type="EMBL" id="JAVRIC010000006">
    <property type="protein sequence ID" value="MDT0496954.1"/>
    <property type="molecule type" value="Genomic_DNA"/>
</dbReference>
<evidence type="ECO:0000256" key="3">
    <source>
        <dbReference type="ARBA" id="ARBA00012121"/>
    </source>
</evidence>